<evidence type="ECO:0000256" key="5">
    <source>
        <dbReference type="ARBA" id="ARBA00022691"/>
    </source>
</evidence>
<dbReference type="EMBL" id="CP136920">
    <property type="protein sequence ID" value="WOO42508.1"/>
    <property type="molecule type" value="Genomic_DNA"/>
</dbReference>
<evidence type="ECO:0000313" key="11">
    <source>
        <dbReference type="EMBL" id="WOO42508.1"/>
    </source>
</evidence>
<evidence type="ECO:0000256" key="3">
    <source>
        <dbReference type="ARBA" id="ARBA00022630"/>
    </source>
</evidence>
<dbReference type="Pfam" id="PF01266">
    <property type="entry name" value="DAO"/>
    <property type="match status" value="1"/>
</dbReference>
<keyword evidence="9" id="KW-0511">Multifunctional enzyme</keyword>
<evidence type="ECO:0000313" key="12">
    <source>
        <dbReference type="Proteomes" id="UP001304300"/>
    </source>
</evidence>
<dbReference type="GO" id="GO:0032259">
    <property type="term" value="P:methylation"/>
    <property type="evidence" value="ECO:0007669"/>
    <property type="project" value="UniProtKB-KW"/>
</dbReference>
<dbReference type="GO" id="GO:0016491">
    <property type="term" value="F:oxidoreductase activity"/>
    <property type="evidence" value="ECO:0007669"/>
    <property type="project" value="UniProtKB-KW"/>
</dbReference>
<accession>A0AAQ3LF28</accession>
<dbReference type="Gene3D" id="3.50.50.60">
    <property type="entry name" value="FAD/NAD(P)-binding domain"/>
    <property type="match status" value="1"/>
</dbReference>
<dbReference type="PANTHER" id="PTHR13847:SF283">
    <property type="entry name" value="TRNA 5-METHYLAMINOMETHYL-2-THIOURIDINE BIOSYNTHESIS BIFUNCTIONAL PROTEIN MNMC"/>
    <property type="match status" value="1"/>
</dbReference>
<dbReference type="EC" id="1.-.-.-" evidence="11"/>
<keyword evidence="12" id="KW-1185">Reference proteome</keyword>
<dbReference type="GO" id="GO:0008168">
    <property type="term" value="F:methyltransferase activity"/>
    <property type="evidence" value="ECO:0007669"/>
    <property type="project" value="UniProtKB-KW"/>
</dbReference>
<evidence type="ECO:0000256" key="8">
    <source>
        <dbReference type="ARBA" id="ARBA00023002"/>
    </source>
</evidence>
<keyword evidence="1" id="KW-0963">Cytoplasm</keyword>
<evidence type="ECO:0000256" key="4">
    <source>
        <dbReference type="ARBA" id="ARBA00022679"/>
    </source>
</evidence>
<proteinExistence type="predicted"/>
<dbReference type="InterPro" id="IPR036188">
    <property type="entry name" value="FAD/NAD-bd_sf"/>
</dbReference>
<dbReference type="AlphaFoldDB" id="A0AAQ3LF28"/>
<keyword evidence="6" id="KW-0819">tRNA processing</keyword>
<protein>
    <submittedName>
        <fullName evidence="11">FAD-dependent oxidoreductase</fullName>
        <ecNumber evidence="11">1.-.-.-</ecNumber>
    </submittedName>
</protein>
<sequence>MLDCDYLIIGQGLAGSLLAWELIATGKSVYILDDGHLSASSKVAAGMINPLAGKRLALYPETDAFLERAKYTYTNLREKLGQTFFHELPILRLLQDEAESTRYEDRKLDSEFDSYLGGGWMLGSGSFALGDELGGFMTCRSGWVDVPALISALRTYFTDADALIPESFTHSDLLVGENTATWRGEVRAQQVVFCEGWKGRDNPWFDWLPWDPVKGEILSLDIKGIPRDRILNRGKWLVPGPAGTFRAGSTYTRDSLDLEPTREGQSEILFGLSKLLPNLSYQVVDHLAGIRPGSRTQHPLIGRHPKFPQLGLFNGFGSKGALLIPLCSKHLVSYFSSDIPLPPKVDIHNRWPT</sequence>
<dbReference type="SUPFAM" id="SSF51905">
    <property type="entry name" value="FAD/NAD(P)-binding domain"/>
    <property type="match status" value="1"/>
</dbReference>
<feature type="domain" description="FAD dependent oxidoreductase" evidence="10">
    <location>
        <begin position="5"/>
        <end position="332"/>
    </location>
</feature>
<keyword evidence="8 11" id="KW-0560">Oxidoreductase</keyword>
<reference evidence="11 12" key="1">
    <citation type="submission" date="2023-10" db="EMBL/GenBank/DDBJ databases">
        <title>Rubellicoccus peritrichatus gen. nov., sp. nov., isolated from an algae of coral reef tank.</title>
        <authorList>
            <person name="Luo J."/>
        </authorList>
    </citation>
    <scope>NUCLEOTIDE SEQUENCE [LARGE SCALE GENOMIC DNA]</scope>
    <source>
        <strain evidence="11 12">CR14</strain>
    </source>
</reference>
<dbReference type="Proteomes" id="UP001304300">
    <property type="component" value="Chromosome"/>
</dbReference>
<gene>
    <name evidence="11" type="ORF">RZN69_05355</name>
</gene>
<dbReference type="RefSeq" id="WP_317835030.1">
    <property type="nucleotide sequence ID" value="NZ_CP136920.1"/>
</dbReference>
<keyword evidence="5" id="KW-0949">S-adenosyl-L-methionine</keyword>
<keyword evidence="4" id="KW-0808">Transferase</keyword>
<evidence type="ECO:0000259" key="10">
    <source>
        <dbReference type="Pfam" id="PF01266"/>
    </source>
</evidence>
<dbReference type="SUPFAM" id="SSF54373">
    <property type="entry name" value="FAD-linked reductases, C-terminal domain"/>
    <property type="match status" value="1"/>
</dbReference>
<evidence type="ECO:0000256" key="1">
    <source>
        <dbReference type="ARBA" id="ARBA00022490"/>
    </source>
</evidence>
<dbReference type="PANTHER" id="PTHR13847">
    <property type="entry name" value="SARCOSINE DEHYDROGENASE-RELATED"/>
    <property type="match status" value="1"/>
</dbReference>
<dbReference type="KEGG" id="puo:RZN69_05355"/>
<dbReference type="GO" id="GO:0005737">
    <property type="term" value="C:cytoplasm"/>
    <property type="evidence" value="ECO:0007669"/>
    <property type="project" value="TreeGrafter"/>
</dbReference>
<keyword evidence="3" id="KW-0285">Flavoprotein</keyword>
<keyword evidence="7" id="KW-0274">FAD</keyword>
<keyword evidence="2" id="KW-0489">Methyltransferase</keyword>
<name>A0AAQ3LF28_9BACT</name>
<dbReference type="Gene3D" id="3.30.9.10">
    <property type="entry name" value="D-Amino Acid Oxidase, subunit A, domain 2"/>
    <property type="match status" value="1"/>
</dbReference>
<evidence type="ECO:0000256" key="7">
    <source>
        <dbReference type="ARBA" id="ARBA00022827"/>
    </source>
</evidence>
<dbReference type="InterPro" id="IPR006076">
    <property type="entry name" value="FAD-dep_OxRdtase"/>
</dbReference>
<evidence type="ECO:0000256" key="2">
    <source>
        <dbReference type="ARBA" id="ARBA00022603"/>
    </source>
</evidence>
<evidence type="ECO:0000256" key="9">
    <source>
        <dbReference type="ARBA" id="ARBA00023268"/>
    </source>
</evidence>
<evidence type="ECO:0000256" key="6">
    <source>
        <dbReference type="ARBA" id="ARBA00022694"/>
    </source>
</evidence>
<dbReference type="GO" id="GO:0008033">
    <property type="term" value="P:tRNA processing"/>
    <property type="evidence" value="ECO:0007669"/>
    <property type="project" value="UniProtKB-KW"/>
</dbReference>
<organism evidence="11 12">
    <name type="scientific">Rubellicoccus peritrichatus</name>
    <dbReference type="NCBI Taxonomy" id="3080537"/>
    <lineage>
        <taxon>Bacteria</taxon>
        <taxon>Pseudomonadati</taxon>
        <taxon>Verrucomicrobiota</taxon>
        <taxon>Opitutia</taxon>
        <taxon>Puniceicoccales</taxon>
        <taxon>Cerasicoccaceae</taxon>
        <taxon>Rubellicoccus</taxon>
    </lineage>
</organism>